<reference evidence="1" key="1">
    <citation type="submission" date="2021-06" db="EMBL/GenBank/DDBJ databases">
        <authorList>
            <person name="Kallberg Y."/>
            <person name="Tangrot J."/>
            <person name="Rosling A."/>
        </authorList>
    </citation>
    <scope>NUCLEOTIDE SEQUENCE</scope>
    <source>
        <strain evidence="1">IL203A</strain>
    </source>
</reference>
<comment type="caution">
    <text evidence="1">The sequence shown here is derived from an EMBL/GenBank/DDBJ whole genome shotgun (WGS) entry which is preliminary data.</text>
</comment>
<organism evidence="1 2">
    <name type="scientific">Dentiscutata heterogama</name>
    <dbReference type="NCBI Taxonomy" id="1316150"/>
    <lineage>
        <taxon>Eukaryota</taxon>
        <taxon>Fungi</taxon>
        <taxon>Fungi incertae sedis</taxon>
        <taxon>Mucoromycota</taxon>
        <taxon>Glomeromycotina</taxon>
        <taxon>Glomeromycetes</taxon>
        <taxon>Diversisporales</taxon>
        <taxon>Gigasporaceae</taxon>
        <taxon>Dentiscutata</taxon>
    </lineage>
</organism>
<dbReference type="EMBL" id="CAJVPU010001517">
    <property type="protein sequence ID" value="CAG8482920.1"/>
    <property type="molecule type" value="Genomic_DNA"/>
</dbReference>
<name>A0ACA9KPS9_9GLOM</name>
<proteinExistence type="predicted"/>
<keyword evidence="2" id="KW-1185">Reference proteome</keyword>
<evidence type="ECO:0000313" key="2">
    <source>
        <dbReference type="Proteomes" id="UP000789702"/>
    </source>
</evidence>
<gene>
    <name evidence="1" type="ORF">DHETER_LOCUS2206</name>
</gene>
<evidence type="ECO:0000313" key="1">
    <source>
        <dbReference type="EMBL" id="CAG8482920.1"/>
    </source>
</evidence>
<sequence length="302" mass="35356">MLKQLWPIGQTSKLDYSNYIQENPPLTNAEHRQIALQYKISNSTTQKKLFQQHGIRWTCLLELPYIDISRFTMIDPMHNIFLGTSKHIVQYAWMNNNLPKLGSSLFNIFLYQFLDEADRRCWQVFVTSVLIWSQRIITEAEIEAGHTAMIAFLQYAEQIYGKISNFLSSLDLIAQINVEKTRTLGHYNFTVQEALNFNAIFALKLGKENYGSFFLHSDLNLHVLAHWQLENERVNWPGIIKIFIEHQVTLPNSKTPTSHYLAIVDWYRRDSQKQSYFYVKSHDKLFKNILSTNADGTYHAEL</sequence>
<protein>
    <submittedName>
        <fullName evidence="1">6941_t:CDS:1</fullName>
    </submittedName>
</protein>
<accession>A0ACA9KPS9</accession>
<dbReference type="Proteomes" id="UP000789702">
    <property type="component" value="Unassembled WGS sequence"/>
</dbReference>